<dbReference type="Pfam" id="PF00589">
    <property type="entry name" value="Phage_integrase"/>
    <property type="match status" value="1"/>
</dbReference>
<evidence type="ECO:0000313" key="5">
    <source>
        <dbReference type="Proteomes" id="UP001168990"/>
    </source>
</evidence>
<dbReference type="GO" id="GO:0015074">
    <property type="term" value="P:DNA integration"/>
    <property type="evidence" value="ECO:0007669"/>
    <property type="project" value="InterPro"/>
</dbReference>
<keyword evidence="5" id="KW-1185">Reference proteome</keyword>
<dbReference type="InterPro" id="IPR011010">
    <property type="entry name" value="DNA_brk_join_enz"/>
</dbReference>
<dbReference type="Proteomes" id="UP001168990">
    <property type="component" value="Unassembled WGS sequence"/>
</dbReference>
<dbReference type="Gene3D" id="1.10.443.10">
    <property type="entry name" value="Intergrase catalytic core"/>
    <property type="match status" value="1"/>
</dbReference>
<organism evidence="4 5">
    <name type="scientific">Microctonus aethiopoides</name>
    <dbReference type="NCBI Taxonomy" id="144406"/>
    <lineage>
        <taxon>Eukaryota</taxon>
        <taxon>Metazoa</taxon>
        <taxon>Ecdysozoa</taxon>
        <taxon>Arthropoda</taxon>
        <taxon>Hexapoda</taxon>
        <taxon>Insecta</taxon>
        <taxon>Pterygota</taxon>
        <taxon>Neoptera</taxon>
        <taxon>Endopterygota</taxon>
        <taxon>Hymenoptera</taxon>
        <taxon>Apocrita</taxon>
        <taxon>Ichneumonoidea</taxon>
        <taxon>Braconidae</taxon>
        <taxon>Euphorinae</taxon>
        <taxon>Microctonus</taxon>
    </lineage>
</organism>
<dbReference type="PROSITE" id="PS51898">
    <property type="entry name" value="TYR_RECOMBINASE"/>
    <property type="match status" value="1"/>
</dbReference>
<dbReference type="AlphaFoldDB" id="A0AA39ERG8"/>
<dbReference type="InterPro" id="IPR002104">
    <property type="entry name" value="Integrase_catalytic"/>
</dbReference>
<keyword evidence="2" id="KW-0233">DNA recombination</keyword>
<dbReference type="GO" id="GO:0006310">
    <property type="term" value="P:DNA recombination"/>
    <property type="evidence" value="ECO:0007669"/>
    <property type="project" value="UniProtKB-KW"/>
</dbReference>
<gene>
    <name evidence="4" type="ORF">PV328_012338</name>
</gene>
<dbReference type="PANTHER" id="PTHR30349">
    <property type="entry name" value="PHAGE INTEGRASE-RELATED"/>
    <property type="match status" value="1"/>
</dbReference>
<dbReference type="InterPro" id="IPR050090">
    <property type="entry name" value="Tyrosine_recombinase_XerCD"/>
</dbReference>
<evidence type="ECO:0000313" key="4">
    <source>
        <dbReference type="EMBL" id="KAK0156767.1"/>
    </source>
</evidence>
<keyword evidence="1" id="KW-0238">DNA-binding</keyword>
<dbReference type="PANTHER" id="PTHR30349:SF41">
    <property type="entry name" value="INTEGRASE_RECOMBINASE PROTEIN MJ0367-RELATED"/>
    <property type="match status" value="1"/>
</dbReference>
<proteinExistence type="predicted"/>
<evidence type="ECO:0000256" key="2">
    <source>
        <dbReference type="ARBA" id="ARBA00023172"/>
    </source>
</evidence>
<accession>A0AA39ERG8</accession>
<dbReference type="EMBL" id="JAQQBS010002394">
    <property type="protein sequence ID" value="KAK0156767.1"/>
    <property type="molecule type" value="Genomic_DNA"/>
</dbReference>
<name>A0AA39ERG8_9HYME</name>
<feature type="domain" description="Tyr recombinase" evidence="3">
    <location>
        <begin position="107"/>
        <end position="299"/>
    </location>
</feature>
<comment type="caution">
    <text evidence="4">The sequence shown here is derived from an EMBL/GenBank/DDBJ whole genome shotgun (WGS) entry which is preliminary data.</text>
</comment>
<reference evidence="4" key="2">
    <citation type="submission" date="2023-03" db="EMBL/GenBank/DDBJ databases">
        <authorList>
            <person name="Inwood S.N."/>
            <person name="Skelly J.G."/>
            <person name="Guhlin J."/>
            <person name="Harrop T.W.R."/>
            <person name="Goldson S.G."/>
            <person name="Dearden P.K."/>
        </authorList>
    </citation>
    <scope>NUCLEOTIDE SEQUENCE</scope>
    <source>
        <strain evidence="4">Irish</strain>
        <tissue evidence="4">Whole body</tissue>
    </source>
</reference>
<evidence type="ECO:0000259" key="3">
    <source>
        <dbReference type="PROSITE" id="PS51898"/>
    </source>
</evidence>
<dbReference type="SUPFAM" id="SSF56349">
    <property type="entry name" value="DNA breaking-rejoining enzymes"/>
    <property type="match status" value="1"/>
</dbReference>
<protein>
    <recommendedName>
        <fullName evidence="3">Tyr recombinase domain-containing protein</fullName>
    </recommendedName>
</protein>
<dbReference type="InterPro" id="IPR013762">
    <property type="entry name" value="Integrase-like_cat_sf"/>
</dbReference>
<reference evidence="4" key="1">
    <citation type="journal article" date="2023" name="bioRxiv">
        <title>Scaffold-level genome assemblies of two parasitoid biocontrol wasps reveal the parthenogenesis mechanism and an associated novel virus.</title>
        <authorList>
            <person name="Inwood S."/>
            <person name="Skelly J."/>
            <person name="Guhlin J."/>
            <person name="Harrop T."/>
            <person name="Goldson S."/>
            <person name="Dearden P."/>
        </authorList>
    </citation>
    <scope>NUCLEOTIDE SEQUENCE</scope>
    <source>
        <strain evidence="4">Irish</strain>
        <tissue evidence="4">Whole body</tissue>
    </source>
</reference>
<sequence length="402" mass="45422">MEFLPENIRLEAEAASLELLPPKSKEIYDKEYSLFKTWKTENAVQSNSEEVFLAYFLQKARKYKSSTMWSHYSMLKSTLNVYENEDISKYHKLTAFIKQQHSGYAAKKSSVFSREEIIKFLVDAPDDNFLLIKVVAVFAVSGGCRCDELVKMCIEHIEEKSDILLVHLPFTKTHKKRSFTILSDGFGISPIELYRRYLNLRPKKTTTSRFFLTYRQGKCTVQPAGINTFGKMPSNIAKFLNLENPETYTGHSFRRSAATLLVNCGADITTLKRFGGWKSDKVAEGYIEDSLQQKIKIGNKILNNNNIDAEILKDKNANDEILKDHNVDAEILKDNNADAASSSTDCLTVAALATSSTSGSEVTVTDINKIMSKKENEPPCVSFANGIQFHNVNFHFAININK</sequence>
<evidence type="ECO:0000256" key="1">
    <source>
        <dbReference type="ARBA" id="ARBA00023125"/>
    </source>
</evidence>
<dbReference type="GO" id="GO:0003677">
    <property type="term" value="F:DNA binding"/>
    <property type="evidence" value="ECO:0007669"/>
    <property type="project" value="UniProtKB-KW"/>
</dbReference>